<feature type="domain" description="SWIM-type" evidence="2">
    <location>
        <begin position="130"/>
        <end position="161"/>
    </location>
</feature>
<gene>
    <name evidence="3" type="ORF">C7K55_06985</name>
</gene>
<dbReference type="Pfam" id="PF04434">
    <property type="entry name" value="SWIM"/>
    <property type="match status" value="1"/>
</dbReference>
<accession>A0A2P7MX12</accession>
<organism evidence="3 4">
    <name type="scientific">Cyanobium usitatum str. Tous</name>
    <dbReference type="NCBI Taxonomy" id="2116684"/>
    <lineage>
        <taxon>Bacteria</taxon>
        <taxon>Bacillati</taxon>
        <taxon>Cyanobacteriota</taxon>
        <taxon>Cyanophyceae</taxon>
        <taxon>Synechococcales</taxon>
        <taxon>Prochlorococcaceae</taxon>
        <taxon>Cyanobium</taxon>
    </lineage>
</organism>
<keyword evidence="4" id="KW-1185">Reference proteome</keyword>
<reference evidence="3 4" key="1">
    <citation type="journal article" date="2018" name="Environ. Microbiol.">
        <title>Ecological and genomic features of two widespread freshwater picocyanobacteria.</title>
        <authorList>
            <person name="Cabello-Yeves P.J."/>
            <person name="Picazo A."/>
            <person name="Camacho A."/>
            <person name="Callieri C."/>
            <person name="Rosselli R."/>
            <person name="Roda-Garcia J.J."/>
            <person name="Coutinho F.H."/>
            <person name="Rodriguez-Valera F."/>
        </authorList>
    </citation>
    <scope>NUCLEOTIDE SEQUENCE [LARGE SCALE GENOMIC DNA]</scope>
    <source>
        <strain evidence="3 4">Tous</strain>
    </source>
</reference>
<proteinExistence type="predicted"/>
<keyword evidence="1" id="KW-0479">Metal-binding</keyword>
<evidence type="ECO:0000256" key="1">
    <source>
        <dbReference type="PROSITE-ProRule" id="PRU00325"/>
    </source>
</evidence>
<evidence type="ECO:0000259" key="2">
    <source>
        <dbReference type="PROSITE" id="PS50966"/>
    </source>
</evidence>
<dbReference type="AlphaFoldDB" id="A0A2P7MX12"/>
<dbReference type="GO" id="GO:0008270">
    <property type="term" value="F:zinc ion binding"/>
    <property type="evidence" value="ECO:0007669"/>
    <property type="project" value="UniProtKB-KW"/>
</dbReference>
<evidence type="ECO:0000313" key="3">
    <source>
        <dbReference type="EMBL" id="PSJ05769.1"/>
    </source>
</evidence>
<dbReference type="Proteomes" id="UP000243002">
    <property type="component" value="Unassembled WGS sequence"/>
</dbReference>
<dbReference type="InterPro" id="IPR007527">
    <property type="entry name" value="Znf_SWIM"/>
</dbReference>
<name>A0A2P7MX12_9CYAN</name>
<keyword evidence="1" id="KW-0863">Zinc-finger</keyword>
<keyword evidence="1" id="KW-0862">Zinc</keyword>
<dbReference type="PANTHER" id="PTHR38133">
    <property type="entry name" value="SLR1429 PROTEIN"/>
    <property type="match status" value="1"/>
</dbReference>
<comment type="caution">
    <text evidence="3">The sequence shown here is derived from an EMBL/GenBank/DDBJ whole genome shotgun (WGS) entry which is preliminary data.</text>
</comment>
<dbReference type="RefSeq" id="WP_106502704.1">
    <property type="nucleotide sequence ID" value="NZ_PXXO01000006.1"/>
</dbReference>
<evidence type="ECO:0000313" key="4">
    <source>
        <dbReference type="Proteomes" id="UP000243002"/>
    </source>
</evidence>
<dbReference type="PROSITE" id="PS50966">
    <property type="entry name" value="ZF_SWIM"/>
    <property type="match status" value="1"/>
</dbReference>
<dbReference type="OrthoDB" id="188274at2"/>
<dbReference type="PANTHER" id="PTHR38133:SF1">
    <property type="entry name" value="SLR1429 PROTEIN"/>
    <property type="match status" value="1"/>
</dbReference>
<protein>
    <recommendedName>
        <fullName evidence="2">SWIM-type domain-containing protein</fullName>
    </recommendedName>
</protein>
<sequence length="301" mass="33817">MTLTPTTYASAINTQLGDQGLAQQPWWVEQWMELINSYRFKKRLERAWEYARSGNVTSIRFEGRRVHARVQGTDEEPYKVKLWLDVLHDDDWNYVLDALTQKARWSAQLLAGVMPQDIERAFAASGKRLFPFKLQEVRSECSCPDKANPCKHVSAVYYLMGDRFSEDPFVLFQLRGRTRAQLLADLAKRRRKALAKQARQAAAKQGSQPVAAVALQPVHPAIKDPNRWWRYGAALDSDLVVITPALEGDTGLDAAGPLPLAEEPRFPEANLHFLEHLKAHGQQLAALAMAKAMGPANGDDS</sequence>
<dbReference type="EMBL" id="PXXO01000006">
    <property type="protein sequence ID" value="PSJ05769.1"/>
    <property type="molecule type" value="Genomic_DNA"/>
</dbReference>